<dbReference type="Proteomes" id="UP001162131">
    <property type="component" value="Unassembled WGS sequence"/>
</dbReference>
<name>A0AAU9JQU3_9CILI</name>
<organism evidence="1 2">
    <name type="scientific">Blepharisma stoltei</name>
    <dbReference type="NCBI Taxonomy" id="1481888"/>
    <lineage>
        <taxon>Eukaryota</taxon>
        <taxon>Sar</taxon>
        <taxon>Alveolata</taxon>
        <taxon>Ciliophora</taxon>
        <taxon>Postciliodesmatophora</taxon>
        <taxon>Heterotrichea</taxon>
        <taxon>Heterotrichida</taxon>
        <taxon>Blepharismidae</taxon>
        <taxon>Blepharisma</taxon>
    </lineage>
</organism>
<sequence length="73" mass="8929">MIKLNNEPYNRFWYQWILKLFLNNLRYSINKISKKVIWLFLKSIKTINHKNDIELFIIAFQIAILYNPTKALL</sequence>
<evidence type="ECO:0000313" key="2">
    <source>
        <dbReference type="Proteomes" id="UP001162131"/>
    </source>
</evidence>
<protein>
    <submittedName>
        <fullName evidence="1">Uncharacterized protein</fullName>
    </submittedName>
</protein>
<comment type="caution">
    <text evidence="1">The sequence shown here is derived from an EMBL/GenBank/DDBJ whole genome shotgun (WGS) entry which is preliminary data.</text>
</comment>
<dbReference type="EMBL" id="CAJZBQ010000047">
    <property type="protein sequence ID" value="CAG9329249.1"/>
    <property type="molecule type" value="Genomic_DNA"/>
</dbReference>
<accession>A0AAU9JQU3</accession>
<reference evidence="1" key="1">
    <citation type="submission" date="2021-09" db="EMBL/GenBank/DDBJ databases">
        <authorList>
            <consortium name="AG Swart"/>
            <person name="Singh M."/>
            <person name="Singh A."/>
            <person name="Seah K."/>
            <person name="Emmerich C."/>
        </authorList>
    </citation>
    <scope>NUCLEOTIDE SEQUENCE</scope>
    <source>
        <strain evidence="1">ATCC30299</strain>
    </source>
</reference>
<gene>
    <name evidence="1" type="ORF">BSTOLATCC_MIC48075</name>
</gene>
<evidence type="ECO:0000313" key="1">
    <source>
        <dbReference type="EMBL" id="CAG9329249.1"/>
    </source>
</evidence>
<keyword evidence="2" id="KW-1185">Reference proteome</keyword>
<dbReference type="AlphaFoldDB" id="A0AAU9JQU3"/>
<proteinExistence type="predicted"/>